<protein>
    <submittedName>
        <fullName evidence="2">Lipopolysaccharide cholinephosphotransferase LicD1</fullName>
    </submittedName>
</protein>
<reference evidence="2 3" key="1">
    <citation type="submission" date="2016-01" db="EMBL/GenBank/DDBJ databases">
        <title>Highly variable Streptococcus oralis are common among viridans streptococci isolated from primates.</title>
        <authorList>
            <person name="Denapaite D."/>
            <person name="Rieger M."/>
            <person name="Koendgen S."/>
            <person name="Brueckner R."/>
            <person name="Ochigava I."/>
            <person name="Kappeler P."/>
            <person name="Maetz-Rensing K."/>
            <person name="Leendertz F."/>
            <person name="Hakenbeck R."/>
        </authorList>
    </citation>
    <scope>NUCLEOTIDE SEQUENCE [LARGE SCALE GENOMIC DNA]</scope>
    <source>
        <strain evidence="2 3">DD07</strain>
    </source>
</reference>
<dbReference type="Proteomes" id="UP000070096">
    <property type="component" value="Unassembled WGS sequence"/>
</dbReference>
<evidence type="ECO:0000313" key="3">
    <source>
        <dbReference type="Proteomes" id="UP000070096"/>
    </source>
</evidence>
<dbReference type="InterPro" id="IPR052942">
    <property type="entry name" value="LPS_cholinephosphotransferase"/>
</dbReference>
<keyword evidence="2" id="KW-0808">Transferase</keyword>
<dbReference type="PANTHER" id="PTHR43404:SF2">
    <property type="entry name" value="LIPOPOLYSACCHARIDE CHOLINEPHOSPHOTRANSFERASE LICD"/>
    <property type="match status" value="1"/>
</dbReference>
<dbReference type="GO" id="GO:0009100">
    <property type="term" value="P:glycoprotein metabolic process"/>
    <property type="evidence" value="ECO:0007669"/>
    <property type="project" value="UniProtKB-ARBA"/>
</dbReference>
<organism evidence="2 3">
    <name type="scientific">Streptococcus gordonii</name>
    <dbReference type="NCBI Taxonomy" id="1302"/>
    <lineage>
        <taxon>Bacteria</taxon>
        <taxon>Bacillati</taxon>
        <taxon>Bacillota</taxon>
        <taxon>Bacilli</taxon>
        <taxon>Lactobacillales</taxon>
        <taxon>Streptococcaceae</taxon>
        <taxon>Streptococcus</taxon>
    </lineage>
</organism>
<dbReference type="GO" id="GO:0016740">
    <property type="term" value="F:transferase activity"/>
    <property type="evidence" value="ECO:0007669"/>
    <property type="project" value="UniProtKB-KW"/>
</dbReference>
<feature type="domain" description="LicD/FKTN/FKRP nucleotidyltransferase" evidence="1">
    <location>
        <begin position="47"/>
        <end position="278"/>
    </location>
</feature>
<comment type="caution">
    <text evidence="2">The sequence shown here is derived from an EMBL/GenBank/DDBJ whole genome shotgun (WGS) entry which is preliminary data.</text>
</comment>
<dbReference type="PATRIC" id="fig|1302.21.peg.2131"/>
<dbReference type="Pfam" id="PF04991">
    <property type="entry name" value="LicD"/>
    <property type="match status" value="1"/>
</dbReference>
<dbReference type="AlphaFoldDB" id="A0A139MYX3"/>
<dbReference type="PANTHER" id="PTHR43404">
    <property type="entry name" value="LIPOPOLYSACCHARIDE CHOLINEPHOSPHOTRANSFERASE LICD"/>
    <property type="match status" value="1"/>
</dbReference>
<proteinExistence type="predicted"/>
<name>A0A139MYX3_STRGN</name>
<gene>
    <name evidence="2" type="ORF">SGODD07_01925</name>
</gene>
<dbReference type="EMBL" id="LQRC01000254">
    <property type="protein sequence ID" value="KXT68986.1"/>
    <property type="molecule type" value="Genomic_DNA"/>
</dbReference>
<evidence type="ECO:0000259" key="1">
    <source>
        <dbReference type="Pfam" id="PF04991"/>
    </source>
</evidence>
<sequence length="307" mass="36390">MRSTSKIEWELALSERFSPMYQKISDEKLKALQAAYLEMYKQFDKICKEHDLISYMVAGTLIGSLRHGGYIPWDDDIDLVMFREDYNRLKEVFTDNQYFELISPAETKDSVFKVMKLQSKSWTYYDVLGEGFSQKKYLYLDMLPIDFVPENNIVRKLKGLLFRALDLSHNSSRCYTKFTPHLTYMSKESNELKKNLWIRRIVGFPAYIIGPSNMYKLMEWLIQSKKKTSKITIAYGVKGYLGETVDYNTFFPARKYPFEGQEFYGPNDADAYLTNRYGDYMTPPEKKEQTERHVRLKDNWVDLIERR</sequence>
<accession>A0A139MYX3</accession>
<dbReference type="InterPro" id="IPR007074">
    <property type="entry name" value="LicD/FKTN/FKRP_NTP_transf"/>
</dbReference>
<evidence type="ECO:0000313" key="2">
    <source>
        <dbReference type="EMBL" id="KXT68986.1"/>
    </source>
</evidence>